<accession>N4W943</accession>
<keyword evidence="2" id="KW-1185">Reference proteome</keyword>
<name>N4W943_9BACI</name>
<dbReference type="OrthoDB" id="2353288at2"/>
<evidence type="ECO:0000313" key="2">
    <source>
        <dbReference type="Proteomes" id="UP000012283"/>
    </source>
</evidence>
<proteinExistence type="predicted"/>
<dbReference type="InterPro" id="IPR014938">
    <property type="entry name" value="YfhH-like"/>
</dbReference>
<dbReference type="PATRIC" id="fig|1308866.3.peg.2898"/>
<dbReference type="Gene3D" id="2.30.30.340">
    <property type="entry name" value="Hypothetical protein YfhH like domains"/>
    <property type="match status" value="1"/>
</dbReference>
<dbReference type="Proteomes" id="UP000012283">
    <property type="component" value="Unassembled WGS sequence"/>
</dbReference>
<organism evidence="1 2">
    <name type="scientific">Gracilibacillus halophilus YIM-C55.5</name>
    <dbReference type="NCBI Taxonomy" id="1308866"/>
    <lineage>
        <taxon>Bacteria</taxon>
        <taxon>Bacillati</taxon>
        <taxon>Bacillota</taxon>
        <taxon>Bacilli</taxon>
        <taxon>Bacillales</taxon>
        <taxon>Bacillaceae</taxon>
        <taxon>Gracilibacillus</taxon>
    </lineage>
</organism>
<comment type="caution">
    <text evidence="1">The sequence shown here is derived from an EMBL/GenBank/DDBJ whole genome shotgun (WGS) entry which is preliminary data.</text>
</comment>
<dbReference type="eggNOG" id="ENOG5032PGC">
    <property type="taxonomic scope" value="Bacteria"/>
</dbReference>
<reference evidence="1 2" key="1">
    <citation type="submission" date="2013-03" db="EMBL/GenBank/DDBJ databases">
        <title>Draft genome sequence of Gracibacillus halophilus YIM-C55.5, a moderately halophilic and thermophilic organism from the Xiaochaidamu salt lake.</title>
        <authorList>
            <person name="Sugumar T."/>
            <person name="Polireddy D.R."/>
            <person name="Antony A."/>
            <person name="Madhava Y.R."/>
            <person name="Sivakumar N."/>
        </authorList>
    </citation>
    <scope>NUCLEOTIDE SEQUENCE [LARGE SCALE GENOMIC DNA]</scope>
    <source>
        <strain evidence="1 2">YIM-C55.5</strain>
    </source>
</reference>
<protein>
    <recommendedName>
        <fullName evidence="3">Transcription regulator</fullName>
    </recommendedName>
</protein>
<dbReference type="STRING" id="1308866.J416_14387"/>
<dbReference type="RefSeq" id="WP_003473749.1">
    <property type="nucleotide sequence ID" value="NZ_APML01000076.1"/>
</dbReference>
<gene>
    <name evidence="1" type="ORF">J416_14387</name>
</gene>
<evidence type="ECO:0008006" key="3">
    <source>
        <dbReference type="Google" id="ProtNLM"/>
    </source>
</evidence>
<dbReference type="EMBL" id="APML01000076">
    <property type="protein sequence ID" value="ENH95759.1"/>
    <property type="molecule type" value="Genomic_DNA"/>
</dbReference>
<dbReference type="InterPro" id="IPR036289">
    <property type="entry name" value="YfhH"/>
</dbReference>
<dbReference type="Pfam" id="PF08838">
    <property type="entry name" value="DUF1811"/>
    <property type="match status" value="1"/>
</dbReference>
<sequence>MERRYSSYTVEELREEIATLKEKAQKAEQWGNVSEYEILERKIQMAAAYMLNPADFQKGEVYQLAGDPGQAFEITYKNGVFAWGYRINLLGEKTENEEAVPISVLGEKQKKEDWR</sequence>
<dbReference type="Gene3D" id="1.10.287.880">
    <property type="entry name" value="Hypothetical protein YfhH domain"/>
    <property type="match status" value="1"/>
</dbReference>
<dbReference type="AlphaFoldDB" id="N4W943"/>
<evidence type="ECO:0000313" key="1">
    <source>
        <dbReference type="EMBL" id="ENH95759.1"/>
    </source>
</evidence>
<dbReference type="SUPFAM" id="SSF101697">
    <property type="entry name" value="Hypothetical protein YfhH"/>
    <property type="match status" value="1"/>
</dbReference>